<accession>A0A8J3BD15</accession>
<comment type="caution">
    <text evidence="1">The sequence shown here is derived from an EMBL/GenBank/DDBJ whole genome shotgun (WGS) entry which is preliminary data.</text>
</comment>
<dbReference type="EMBL" id="BMQB01000015">
    <property type="protein sequence ID" value="GGK10671.1"/>
    <property type="molecule type" value="Genomic_DNA"/>
</dbReference>
<dbReference type="InterPro" id="IPR013324">
    <property type="entry name" value="RNA_pol_sigma_r3/r4-like"/>
</dbReference>
<dbReference type="Proteomes" id="UP000649739">
    <property type="component" value="Unassembled WGS sequence"/>
</dbReference>
<reference evidence="1" key="2">
    <citation type="submission" date="2020-09" db="EMBL/GenBank/DDBJ databases">
        <authorList>
            <person name="Sun Q."/>
            <person name="Ohkuma M."/>
        </authorList>
    </citation>
    <scope>NUCLEOTIDE SEQUENCE</scope>
    <source>
        <strain evidence="1">JCM 3090</strain>
    </source>
</reference>
<sequence length="92" mass="9697">MHIIPGQPPDGALEHERLAAIADPRERAVQVADVLAVLTGVVDALRSLRRSTVRELLNTPMTGTEVAELLGVSPQRVSQLAGPRGDVEAVAA</sequence>
<gene>
    <name evidence="1" type="ORF">GCM10010123_45840</name>
</gene>
<name>A0A8J3BD15_9ACTN</name>
<reference evidence="1" key="1">
    <citation type="journal article" date="2014" name="Int. J. Syst. Evol. Microbiol.">
        <title>Complete genome sequence of Corynebacterium casei LMG S-19264T (=DSM 44701T), isolated from a smear-ripened cheese.</title>
        <authorList>
            <consortium name="US DOE Joint Genome Institute (JGI-PGF)"/>
            <person name="Walter F."/>
            <person name="Albersmeier A."/>
            <person name="Kalinowski J."/>
            <person name="Ruckert C."/>
        </authorList>
    </citation>
    <scope>NUCLEOTIDE SEQUENCE</scope>
    <source>
        <strain evidence="1">JCM 3090</strain>
    </source>
</reference>
<proteinExistence type="predicted"/>
<protein>
    <submittedName>
        <fullName evidence="1">Uncharacterized protein</fullName>
    </submittedName>
</protein>
<organism evidence="1 2">
    <name type="scientific">Pilimelia anulata</name>
    <dbReference type="NCBI Taxonomy" id="53371"/>
    <lineage>
        <taxon>Bacteria</taxon>
        <taxon>Bacillati</taxon>
        <taxon>Actinomycetota</taxon>
        <taxon>Actinomycetes</taxon>
        <taxon>Micromonosporales</taxon>
        <taxon>Micromonosporaceae</taxon>
        <taxon>Pilimelia</taxon>
    </lineage>
</organism>
<keyword evidence="2" id="KW-1185">Reference proteome</keyword>
<evidence type="ECO:0000313" key="1">
    <source>
        <dbReference type="EMBL" id="GGK10671.1"/>
    </source>
</evidence>
<evidence type="ECO:0000313" key="2">
    <source>
        <dbReference type="Proteomes" id="UP000649739"/>
    </source>
</evidence>
<dbReference type="AlphaFoldDB" id="A0A8J3BD15"/>
<dbReference type="SUPFAM" id="SSF88659">
    <property type="entry name" value="Sigma3 and sigma4 domains of RNA polymerase sigma factors"/>
    <property type="match status" value="1"/>
</dbReference>
<dbReference type="RefSeq" id="WP_189172296.1">
    <property type="nucleotide sequence ID" value="NZ_BMQB01000015.1"/>
</dbReference>